<name>A0ABY7ZVX7_9ACTN</name>
<proteinExistence type="predicted"/>
<gene>
    <name evidence="1" type="ORF">PVK37_12805</name>
</gene>
<dbReference type="EMBL" id="CP118615">
    <property type="protein sequence ID" value="WDZ87215.1"/>
    <property type="molecule type" value="Genomic_DNA"/>
</dbReference>
<accession>A0ABY7ZVX7</accession>
<reference evidence="1 2" key="1">
    <citation type="submission" date="2023-02" db="EMBL/GenBank/DDBJ databases">
        <authorList>
            <person name="Mo P."/>
        </authorList>
    </citation>
    <scope>NUCLEOTIDE SEQUENCE [LARGE SCALE GENOMIC DNA]</scope>
    <source>
        <strain evidence="1 2">HUAS 3</strain>
    </source>
</reference>
<evidence type="ECO:0000313" key="2">
    <source>
        <dbReference type="Proteomes" id="UP001219605"/>
    </source>
</evidence>
<keyword evidence="2" id="KW-1185">Reference proteome</keyword>
<organism evidence="1 2">
    <name type="scientific">Micromonospora cathayae</name>
    <dbReference type="NCBI Taxonomy" id="3028804"/>
    <lineage>
        <taxon>Bacteria</taxon>
        <taxon>Bacillati</taxon>
        <taxon>Actinomycetota</taxon>
        <taxon>Actinomycetes</taxon>
        <taxon>Micromonosporales</taxon>
        <taxon>Micromonosporaceae</taxon>
        <taxon>Micromonospora</taxon>
    </lineage>
</organism>
<dbReference type="RefSeq" id="WP_275034135.1">
    <property type="nucleotide sequence ID" value="NZ_CP118615.1"/>
</dbReference>
<protein>
    <submittedName>
        <fullName evidence="1">Uncharacterized protein</fullName>
    </submittedName>
</protein>
<sequence length="151" mass="16572">MSTHILQFVWPIVDESHTRTQLIADGAAQLDDLADQAHAVITGPPLWDIQPAAQVPGWAAHAPGSVLIVRVPVDRYGPVHEHRTTRPEPDPAAMQRLIDGDPPARVRATDRTAAMAQMARTTDVHAVASRFHVKPAAVHQAMYRHRTRQAA</sequence>
<dbReference type="Proteomes" id="UP001219605">
    <property type="component" value="Chromosome"/>
</dbReference>
<evidence type="ECO:0000313" key="1">
    <source>
        <dbReference type="EMBL" id="WDZ87215.1"/>
    </source>
</evidence>